<keyword evidence="2" id="KW-1185">Reference proteome</keyword>
<reference evidence="1 2" key="1">
    <citation type="submission" date="2024-08" db="EMBL/GenBank/DDBJ databases">
        <authorList>
            <person name="Ishaq N."/>
        </authorList>
    </citation>
    <scope>NUCLEOTIDE SEQUENCE [LARGE SCALE GENOMIC DNA]</scope>
    <source>
        <strain evidence="1 2">JCM 30400</strain>
    </source>
</reference>
<dbReference type="Proteomes" id="UP001569414">
    <property type="component" value="Unassembled WGS sequence"/>
</dbReference>
<sequence length="162" mass="17907">MSKPLLRSGFATDALGVRGKEFQMRAILLITVLFLGACEVSTSKNYTIQVEGGQNHEENLKAAPVIANLVWNGNLHHQIQKEVVELQDQDLSKFLGLRYKNVSFSSGEKGVFIQCIFKSSFNDEVGDKVIEICRKEVEAQIADHFTSNKLNHSDATVATPGV</sequence>
<proteinExistence type="predicted"/>
<evidence type="ECO:0000313" key="2">
    <source>
        <dbReference type="Proteomes" id="UP001569414"/>
    </source>
</evidence>
<comment type="caution">
    <text evidence="1">The sequence shown here is derived from an EMBL/GenBank/DDBJ whole genome shotgun (WGS) entry which is preliminary data.</text>
</comment>
<organism evidence="1 2">
    <name type="scientific">Microbulbifer echini</name>
    <dbReference type="NCBI Taxonomy" id="1529067"/>
    <lineage>
        <taxon>Bacteria</taxon>
        <taxon>Pseudomonadati</taxon>
        <taxon>Pseudomonadota</taxon>
        <taxon>Gammaproteobacteria</taxon>
        <taxon>Cellvibrionales</taxon>
        <taxon>Microbulbiferaceae</taxon>
        <taxon>Microbulbifer</taxon>
    </lineage>
</organism>
<dbReference type="RefSeq" id="WP_371843951.1">
    <property type="nucleotide sequence ID" value="NZ_JBGMEL010000012.1"/>
</dbReference>
<gene>
    <name evidence="1" type="ORF">ACCI51_13125</name>
</gene>
<protein>
    <recommendedName>
        <fullName evidence="3">DUF3568 family protein</fullName>
    </recommendedName>
</protein>
<name>A0ABV4NR02_9GAMM</name>
<accession>A0ABV4NR02</accession>
<evidence type="ECO:0000313" key="1">
    <source>
        <dbReference type="EMBL" id="MFA0791493.1"/>
    </source>
</evidence>
<dbReference type="EMBL" id="JBGMEL010000012">
    <property type="protein sequence ID" value="MFA0791493.1"/>
    <property type="molecule type" value="Genomic_DNA"/>
</dbReference>
<evidence type="ECO:0008006" key="3">
    <source>
        <dbReference type="Google" id="ProtNLM"/>
    </source>
</evidence>